<organism evidence="6 7">
    <name type="scientific">Eisenbergiella tayi</name>
    <dbReference type="NCBI Taxonomy" id="1432052"/>
    <lineage>
        <taxon>Bacteria</taxon>
        <taxon>Bacillati</taxon>
        <taxon>Bacillota</taxon>
        <taxon>Clostridia</taxon>
        <taxon>Lachnospirales</taxon>
        <taxon>Lachnospiraceae</taxon>
        <taxon>Eisenbergiella</taxon>
    </lineage>
</organism>
<accession>A0A1E3U6J8</accession>
<dbReference type="AlphaFoldDB" id="A0A1E3U6J8"/>
<gene>
    <name evidence="6" type="ORF">BEI59_33895</name>
</gene>
<keyword evidence="4 6" id="KW-0067">ATP-binding</keyword>
<dbReference type="PANTHER" id="PTHR43335:SF8">
    <property type="entry name" value="ABC TRANSPORTER, ATP-BINDING PROTEIN"/>
    <property type="match status" value="1"/>
</dbReference>
<sequence>MNDYIIETNDLTKKYGNQVCVSHISLHVKKGRIYGLLGRNGAGKTTAMRMLLGLSRPNSGQIRIFGEPLAGNENKTLPRIGSLIESPGFYPNLTAEENLRIFAELRGLKNSKDIKTALELVNLPYRDKKIFSQYSLGMKQRLAIALAVMHNPELLILDEPINGLDPIGIAEVRSFIRELCDIGGKTILISSHILSEIALLADDIGIIDKGVLLEEESLEEMERKNRRYIRFIVSDSRKAAEILEKDFGTGNYEICEENSIRLLDVDLPAAAVNRTFVRQGVDVSEVHLCEDTLEDYFKKVTGGEGIA</sequence>
<comment type="caution">
    <text evidence="6">The sequence shown here is derived from an EMBL/GenBank/DDBJ whole genome shotgun (WGS) entry which is preliminary data.</text>
</comment>
<dbReference type="SMART" id="SM00382">
    <property type="entry name" value="AAA"/>
    <property type="match status" value="1"/>
</dbReference>
<evidence type="ECO:0000313" key="6">
    <source>
        <dbReference type="EMBL" id="ODR38480.1"/>
    </source>
</evidence>
<dbReference type="InterPro" id="IPR017871">
    <property type="entry name" value="ABC_transporter-like_CS"/>
</dbReference>
<dbReference type="GO" id="GO:0016887">
    <property type="term" value="F:ATP hydrolysis activity"/>
    <property type="evidence" value="ECO:0007669"/>
    <property type="project" value="InterPro"/>
</dbReference>
<reference evidence="6 7" key="1">
    <citation type="submission" date="2016-08" db="EMBL/GenBank/DDBJ databases">
        <authorList>
            <person name="Seilhamer J.J."/>
        </authorList>
    </citation>
    <scope>NUCLEOTIDE SEQUENCE [LARGE SCALE GENOMIC DNA]</scope>
    <source>
        <strain evidence="6 7">NML150140-1</strain>
    </source>
</reference>
<keyword evidence="3" id="KW-0547">Nucleotide-binding</keyword>
<evidence type="ECO:0000256" key="3">
    <source>
        <dbReference type="ARBA" id="ARBA00022741"/>
    </source>
</evidence>
<protein>
    <submittedName>
        <fullName evidence="6">Bacitracin ABC transporter ATP-binding protein</fullName>
    </submittedName>
</protein>
<evidence type="ECO:0000256" key="2">
    <source>
        <dbReference type="ARBA" id="ARBA00022448"/>
    </source>
</evidence>
<dbReference type="OrthoDB" id="9809205at2"/>
<feature type="domain" description="ABC transporter" evidence="5">
    <location>
        <begin position="6"/>
        <end position="234"/>
    </location>
</feature>
<dbReference type="EMBL" id="MEHA01000045">
    <property type="protein sequence ID" value="ODR38480.1"/>
    <property type="molecule type" value="Genomic_DNA"/>
</dbReference>
<dbReference type="Pfam" id="PF00005">
    <property type="entry name" value="ABC_tran"/>
    <property type="match status" value="1"/>
</dbReference>
<dbReference type="InterPro" id="IPR003593">
    <property type="entry name" value="AAA+_ATPase"/>
</dbReference>
<evidence type="ECO:0000313" key="7">
    <source>
        <dbReference type="Proteomes" id="UP000094271"/>
    </source>
</evidence>
<dbReference type="GO" id="GO:0005524">
    <property type="term" value="F:ATP binding"/>
    <property type="evidence" value="ECO:0007669"/>
    <property type="project" value="UniProtKB-KW"/>
</dbReference>
<dbReference type="InterPro" id="IPR027417">
    <property type="entry name" value="P-loop_NTPase"/>
</dbReference>
<evidence type="ECO:0000256" key="4">
    <source>
        <dbReference type="ARBA" id="ARBA00022840"/>
    </source>
</evidence>
<dbReference type="RefSeq" id="WP_069428576.1">
    <property type="nucleotide sequence ID" value="NZ_MEHA01000045.1"/>
</dbReference>
<keyword evidence="2" id="KW-0813">Transport</keyword>
<dbReference type="Gene3D" id="3.40.50.300">
    <property type="entry name" value="P-loop containing nucleotide triphosphate hydrolases"/>
    <property type="match status" value="1"/>
</dbReference>
<evidence type="ECO:0000259" key="5">
    <source>
        <dbReference type="PROSITE" id="PS50893"/>
    </source>
</evidence>
<dbReference type="Proteomes" id="UP000094271">
    <property type="component" value="Unassembled WGS sequence"/>
</dbReference>
<evidence type="ECO:0000256" key="1">
    <source>
        <dbReference type="ARBA" id="ARBA00005417"/>
    </source>
</evidence>
<dbReference type="SUPFAM" id="SSF52540">
    <property type="entry name" value="P-loop containing nucleoside triphosphate hydrolases"/>
    <property type="match status" value="1"/>
</dbReference>
<dbReference type="InterPro" id="IPR003439">
    <property type="entry name" value="ABC_transporter-like_ATP-bd"/>
</dbReference>
<comment type="similarity">
    <text evidence="1">Belongs to the ABC transporter superfamily.</text>
</comment>
<dbReference type="PANTHER" id="PTHR43335">
    <property type="entry name" value="ABC TRANSPORTER, ATP-BINDING PROTEIN"/>
    <property type="match status" value="1"/>
</dbReference>
<dbReference type="CDD" id="cd03268">
    <property type="entry name" value="ABC_BcrA_bacitracin_resist"/>
    <property type="match status" value="1"/>
</dbReference>
<dbReference type="PROSITE" id="PS50893">
    <property type="entry name" value="ABC_TRANSPORTER_2"/>
    <property type="match status" value="1"/>
</dbReference>
<proteinExistence type="inferred from homology"/>
<name>A0A1E3U6J8_9FIRM</name>
<dbReference type="PROSITE" id="PS00211">
    <property type="entry name" value="ABC_TRANSPORTER_1"/>
    <property type="match status" value="1"/>
</dbReference>